<comment type="caution">
    <text evidence="1">The sequence shown here is derived from an EMBL/GenBank/DDBJ whole genome shotgun (WGS) entry which is preliminary data.</text>
</comment>
<evidence type="ECO:0000313" key="1">
    <source>
        <dbReference type="EMBL" id="ETW98118.1"/>
    </source>
</evidence>
<sequence length="67" mass="7904">MCRQMPVREQLQSLAALQTNDLFLLNRAIYLLNSSTLTIHVTLQPHASYNPRIKVIDQEFIRKYIKF</sequence>
<accession>W4LJ33</accession>
<organism evidence="1 2">
    <name type="scientific">Entotheonella factor</name>
    <dbReference type="NCBI Taxonomy" id="1429438"/>
    <lineage>
        <taxon>Bacteria</taxon>
        <taxon>Pseudomonadati</taxon>
        <taxon>Nitrospinota/Tectimicrobiota group</taxon>
        <taxon>Candidatus Tectimicrobiota</taxon>
        <taxon>Candidatus Entotheonellia</taxon>
        <taxon>Candidatus Entotheonellales</taxon>
        <taxon>Candidatus Entotheonellaceae</taxon>
        <taxon>Candidatus Entotheonella</taxon>
    </lineage>
</organism>
<keyword evidence="2" id="KW-1185">Reference proteome</keyword>
<evidence type="ECO:0000313" key="2">
    <source>
        <dbReference type="Proteomes" id="UP000019141"/>
    </source>
</evidence>
<dbReference type="Proteomes" id="UP000019141">
    <property type="component" value="Unassembled WGS sequence"/>
</dbReference>
<reference evidence="1 2" key="1">
    <citation type="journal article" date="2014" name="Nature">
        <title>An environmental bacterial taxon with a large and distinct metabolic repertoire.</title>
        <authorList>
            <person name="Wilson M.C."/>
            <person name="Mori T."/>
            <person name="Ruckert C."/>
            <person name="Uria A.R."/>
            <person name="Helf M.J."/>
            <person name="Takada K."/>
            <person name="Gernert C."/>
            <person name="Steffens U.A."/>
            <person name="Heycke N."/>
            <person name="Schmitt S."/>
            <person name="Rinke C."/>
            <person name="Helfrich E.J."/>
            <person name="Brachmann A.O."/>
            <person name="Gurgui C."/>
            <person name="Wakimoto T."/>
            <person name="Kracht M."/>
            <person name="Crusemann M."/>
            <person name="Hentschel U."/>
            <person name="Abe I."/>
            <person name="Matsunaga S."/>
            <person name="Kalinowski J."/>
            <person name="Takeyama H."/>
            <person name="Piel J."/>
        </authorList>
    </citation>
    <scope>NUCLEOTIDE SEQUENCE [LARGE SCALE GENOMIC DNA]</scope>
    <source>
        <strain evidence="2">TSY1</strain>
    </source>
</reference>
<gene>
    <name evidence="1" type="ORF">ETSY1_20080</name>
</gene>
<dbReference type="AlphaFoldDB" id="W4LJ33"/>
<protein>
    <submittedName>
        <fullName evidence="1">Uncharacterized protein</fullName>
    </submittedName>
</protein>
<dbReference type="HOGENOM" id="CLU_2804419_0_0_7"/>
<proteinExistence type="predicted"/>
<dbReference type="EMBL" id="AZHW01000584">
    <property type="protein sequence ID" value="ETW98118.1"/>
    <property type="molecule type" value="Genomic_DNA"/>
</dbReference>
<name>W4LJ33_ENTF1</name>